<evidence type="ECO:0000313" key="1">
    <source>
        <dbReference type="EMBL" id="MBA1159429.1"/>
    </source>
</evidence>
<dbReference type="Proteomes" id="UP000572984">
    <property type="component" value="Unassembled WGS sequence"/>
</dbReference>
<reference evidence="1 2" key="1">
    <citation type="submission" date="2020-07" db="EMBL/GenBank/DDBJ databases">
        <title>Draft genome and description of Microvirga mediterraneensis Marseille-Q2068 sp. nov.</title>
        <authorList>
            <person name="Boxberger M."/>
        </authorList>
    </citation>
    <scope>NUCLEOTIDE SEQUENCE [LARGE SCALE GENOMIC DNA]</scope>
    <source>
        <strain evidence="1 2">Marseille-Q2068</strain>
    </source>
</reference>
<accession>A0A838BWH4</accession>
<dbReference type="AlphaFoldDB" id="A0A838BWH4"/>
<comment type="caution">
    <text evidence="1">The sequence shown here is derived from an EMBL/GenBank/DDBJ whole genome shotgun (WGS) entry which is preliminary data.</text>
</comment>
<sequence length="91" mass="10395">MILTGYRSVVHVRQIDRFPTFNGVGKDPYEVDVNLATIESIDPCKVTEFLGPGKGHRDVELENFFTLFLTSGKEIHIDETTRDELRARMNP</sequence>
<keyword evidence="2" id="KW-1185">Reference proteome</keyword>
<gene>
    <name evidence="1" type="ORF">H0S73_25460</name>
</gene>
<protein>
    <submittedName>
        <fullName evidence="1">Uncharacterized protein</fullName>
    </submittedName>
</protein>
<organism evidence="1 2">
    <name type="scientific">Microvirga mediterraneensis</name>
    <dbReference type="NCBI Taxonomy" id="2754695"/>
    <lineage>
        <taxon>Bacteria</taxon>
        <taxon>Pseudomonadati</taxon>
        <taxon>Pseudomonadota</taxon>
        <taxon>Alphaproteobacteria</taxon>
        <taxon>Hyphomicrobiales</taxon>
        <taxon>Methylobacteriaceae</taxon>
        <taxon>Microvirga</taxon>
    </lineage>
</organism>
<dbReference type="RefSeq" id="WP_181055017.1">
    <property type="nucleotide sequence ID" value="NZ_JACDXJ010000008.1"/>
</dbReference>
<dbReference type="EMBL" id="JACDXJ010000008">
    <property type="protein sequence ID" value="MBA1159429.1"/>
    <property type="molecule type" value="Genomic_DNA"/>
</dbReference>
<evidence type="ECO:0000313" key="2">
    <source>
        <dbReference type="Proteomes" id="UP000572984"/>
    </source>
</evidence>
<proteinExistence type="predicted"/>
<name>A0A838BWH4_9HYPH</name>